<accession>A0ABQ8H2T1</accession>
<evidence type="ECO:0000313" key="3">
    <source>
        <dbReference type="Proteomes" id="UP000827721"/>
    </source>
</evidence>
<feature type="region of interest" description="Disordered" evidence="1">
    <location>
        <begin position="247"/>
        <end position="282"/>
    </location>
</feature>
<sequence>MYFNLRDDVTSNNMKDALELGRFGVPKNALKLSLILLLHRFLYGSDDHDLLPDSVLRLDVVHEQLEPSDIEVTSRTTRVSWMSWIYSLRMQLSQVYAPIAPPSRQDTTAVEYTHPSPPPPPSETSLMPLEQKLMAIDARLQTVKISEILRVLASLHGTSSGARVGFIMTDRLLDDVSHDDTMFPYGGHVSLTPCTLTPPLLGSQLVADDDIVHHTPQTIAEQTGVDVNTSCVRPKCRLRRTALIAGETSALHKEGPNVPRRRQKHKEGPNDPFQEKKLRNDD</sequence>
<comment type="caution">
    <text evidence="2">The sequence shown here is derived from an EMBL/GenBank/DDBJ whole genome shotgun (WGS) entry which is preliminary data.</text>
</comment>
<dbReference type="Proteomes" id="UP000827721">
    <property type="component" value="Unassembled WGS sequence"/>
</dbReference>
<reference evidence="2 3" key="1">
    <citation type="submission" date="2021-02" db="EMBL/GenBank/DDBJ databases">
        <title>Plant Genome Project.</title>
        <authorList>
            <person name="Zhang R.-G."/>
        </authorList>
    </citation>
    <scope>NUCLEOTIDE SEQUENCE [LARGE SCALE GENOMIC DNA]</scope>
    <source>
        <tissue evidence="2">Leaves</tissue>
    </source>
</reference>
<gene>
    <name evidence="2" type="ORF">JRO89_XS15G0178900</name>
</gene>
<dbReference type="EMBL" id="JAFEMO010000015">
    <property type="protein sequence ID" value="KAH7544511.1"/>
    <property type="molecule type" value="Genomic_DNA"/>
</dbReference>
<keyword evidence="3" id="KW-1185">Reference proteome</keyword>
<feature type="compositionally biased region" description="Basic and acidic residues" evidence="1">
    <location>
        <begin position="266"/>
        <end position="282"/>
    </location>
</feature>
<protein>
    <submittedName>
        <fullName evidence="2">Uncharacterized protein</fullName>
    </submittedName>
</protein>
<proteinExistence type="predicted"/>
<evidence type="ECO:0000313" key="2">
    <source>
        <dbReference type="EMBL" id="KAH7544511.1"/>
    </source>
</evidence>
<evidence type="ECO:0000256" key="1">
    <source>
        <dbReference type="SAM" id="MobiDB-lite"/>
    </source>
</evidence>
<name>A0ABQ8H2T1_9ROSI</name>
<organism evidence="2 3">
    <name type="scientific">Xanthoceras sorbifolium</name>
    <dbReference type="NCBI Taxonomy" id="99658"/>
    <lineage>
        <taxon>Eukaryota</taxon>
        <taxon>Viridiplantae</taxon>
        <taxon>Streptophyta</taxon>
        <taxon>Embryophyta</taxon>
        <taxon>Tracheophyta</taxon>
        <taxon>Spermatophyta</taxon>
        <taxon>Magnoliopsida</taxon>
        <taxon>eudicotyledons</taxon>
        <taxon>Gunneridae</taxon>
        <taxon>Pentapetalae</taxon>
        <taxon>rosids</taxon>
        <taxon>malvids</taxon>
        <taxon>Sapindales</taxon>
        <taxon>Sapindaceae</taxon>
        <taxon>Xanthoceroideae</taxon>
        <taxon>Xanthoceras</taxon>
    </lineage>
</organism>